<protein>
    <recommendedName>
        <fullName evidence="11">Competence protein</fullName>
    </recommendedName>
</protein>
<dbReference type="PANTHER" id="PTHR30619:SF1">
    <property type="entry name" value="RECOMBINATION PROTEIN 2"/>
    <property type="match status" value="1"/>
</dbReference>
<feature type="transmembrane region" description="Helical" evidence="6">
    <location>
        <begin position="336"/>
        <end position="355"/>
    </location>
</feature>
<feature type="domain" description="ComEC/Rec2-related protein" evidence="7">
    <location>
        <begin position="236"/>
        <end position="504"/>
    </location>
</feature>
<dbReference type="InterPro" id="IPR004477">
    <property type="entry name" value="ComEC_N"/>
</dbReference>
<evidence type="ECO:0000256" key="3">
    <source>
        <dbReference type="ARBA" id="ARBA00022692"/>
    </source>
</evidence>
<evidence type="ECO:0000256" key="6">
    <source>
        <dbReference type="SAM" id="Phobius"/>
    </source>
</evidence>
<feature type="transmembrane region" description="Helical" evidence="6">
    <location>
        <begin position="289"/>
        <end position="307"/>
    </location>
</feature>
<evidence type="ECO:0000256" key="5">
    <source>
        <dbReference type="ARBA" id="ARBA00023136"/>
    </source>
</evidence>
<dbReference type="STRING" id="270918.APR42_09675"/>
<feature type="transmembrane region" description="Helical" evidence="6">
    <location>
        <begin position="389"/>
        <end position="412"/>
    </location>
</feature>
<feature type="transmembrane region" description="Helical" evidence="6">
    <location>
        <begin position="485"/>
        <end position="504"/>
    </location>
</feature>
<dbReference type="RefSeq" id="WP_057482675.1">
    <property type="nucleotide sequence ID" value="NZ_BMWR01000004.1"/>
</dbReference>
<evidence type="ECO:0000259" key="7">
    <source>
        <dbReference type="Pfam" id="PF03772"/>
    </source>
</evidence>
<evidence type="ECO:0000256" key="2">
    <source>
        <dbReference type="ARBA" id="ARBA00022475"/>
    </source>
</evidence>
<evidence type="ECO:0000313" key="9">
    <source>
        <dbReference type="EMBL" id="KRG28002.1"/>
    </source>
</evidence>
<evidence type="ECO:0008006" key="11">
    <source>
        <dbReference type="Google" id="ProtNLM"/>
    </source>
</evidence>
<keyword evidence="3 6" id="KW-0812">Transmembrane</keyword>
<dbReference type="NCBIfam" id="TIGR00360">
    <property type="entry name" value="ComEC_N-term"/>
    <property type="match status" value="1"/>
</dbReference>
<dbReference type="Pfam" id="PF03772">
    <property type="entry name" value="Competence"/>
    <property type="match status" value="1"/>
</dbReference>
<evidence type="ECO:0000259" key="8">
    <source>
        <dbReference type="Pfam" id="PF13567"/>
    </source>
</evidence>
<accession>A0A0Q9ZCY6</accession>
<comment type="caution">
    <text evidence="9">The sequence shown here is derived from an EMBL/GenBank/DDBJ whole genome shotgun (WGS) entry which is preliminary data.</text>
</comment>
<feature type="transmembrane region" description="Helical" evidence="6">
    <location>
        <begin position="456"/>
        <end position="473"/>
    </location>
</feature>
<reference evidence="9" key="1">
    <citation type="submission" date="2015-10" db="EMBL/GenBank/DDBJ databases">
        <title>Draft genome sequence of Salegentibacter mishustinae KCTC 12263.</title>
        <authorList>
            <person name="Lin W."/>
            <person name="Zheng Q."/>
        </authorList>
    </citation>
    <scope>NUCLEOTIDE SEQUENCE [LARGE SCALE GENOMIC DNA]</scope>
    <source>
        <strain evidence="9">KCTC 12263</strain>
    </source>
</reference>
<feature type="transmembrane region" description="Helical" evidence="6">
    <location>
        <begin position="361"/>
        <end position="377"/>
    </location>
</feature>
<comment type="subcellular location">
    <subcellularLocation>
        <location evidence="1">Cell membrane</location>
        <topology evidence="1">Multi-pass membrane protein</topology>
    </subcellularLocation>
</comment>
<keyword evidence="5 6" id="KW-0472">Membrane</keyword>
<dbReference type="Proteomes" id="UP000051643">
    <property type="component" value="Unassembled WGS sequence"/>
</dbReference>
<feature type="transmembrane region" description="Helical" evidence="6">
    <location>
        <begin position="252"/>
        <end position="277"/>
    </location>
</feature>
<dbReference type="InterPro" id="IPR052159">
    <property type="entry name" value="Competence_DNA_uptake"/>
</dbReference>
<feature type="transmembrane region" description="Helical" evidence="6">
    <location>
        <begin position="31"/>
        <end position="50"/>
    </location>
</feature>
<feature type="transmembrane region" description="Helical" evidence="6">
    <location>
        <begin position="424"/>
        <end position="449"/>
    </location>
</feature>
<sequence>MQFLNFTIIKLSIFLILGIITGFSIDLPTNLLFIFFASLFLIFCISFLRARRKIFDDIFFGICTWSLIFTLGIATAYLHQPKNQPQHYINLQTAEADVIQIRVIEILKPNLYNQPYIAEVETIFLGKNSIPAKGKVLLNISKDSIQQDIKSGMKLLVPGKLTNIAEPLNPYRFNYRKFMQKQKVEKQLQLRKTEIQILPHTEKRLLTHISNFREQLIQNLSEAKFSKDELAIMQALLLGQRQDISKEIYDEYAAAGAIHILAVSGLHVGIILLILNWLFTPLNYLKNGLVLKTIILILLMWGFAMLAGLSPSVVRAVTMFSFITIGMQMRRKTSVLNSLFISLFILLLVNPYFIFQVGFQLSYLAVFAIVTIQLKLFKLWQPKFKIVKYFWSLFTVSIAAQIGVLPLSLFYFHQFPGLFFLSNLVVLPVLGLILGLGILVILLALLNLLPDILAEIYGNLIGLMNKFIAWVAGKEDFVFTNIHFNIWQNLSAYLLVFFFILLLYQKNFRNLVFFLCGIVIFQSSMLYSKIQHSTLENIVFHKPRKTMIGIDEPKNFTLYHNLEDRLQDEIRLKDYKTGRNINKIEEKIIPDILNTSMASILIVDSSAVYKLNDFNPDLVLLRDSPKINLERLIRVLKPKIIVADASNYHSYVSRWAKTAKKQKTRFHHTGKNGAFRISTEP</sequence>
<gene>
    <name evidence="9" type="ORF">APR42_09675</name>
</gene>
<dbReference type="Pfam" id="PF13567">
    <property type="entry name" value="DUF4131"/>
    <property type="match status" value="1"/>
</dbReference>
<dbReference type="PANTHER" id="PTHR30619">
    <property type="entry name" value="DNA INTERNALIZATION/COMPETENCE PROTEIN COMEC/REC2"/>
    <property type="match status" value="1"/>
</dbReference>
<feature type="domain" description="DUF4131" evidence="8">
    <location>
        <begin position="28"/>
        <end position="194"/>
    </location>
</feature>
<dbReference type="GO" id="GO:0005886">
    <property type="term" value="C:plasma membrane"/>
    <property type="evidence" value="ECO:0007669"/>
    <property type="project" value="UniProtKB-SubCell"/>
</dbReference>
<feature type="transmembrane region" description="Helical" evidence="6">
    <location>
        <begin position="7"/>
        <end position="25"/>
    </location>
</feature>
<dbReference type="OrthoDB" id="9761531at2"/>
<evidence type="ECO:0000313" key="10">
    <source>
        <dbReference type="Proteomes" id="UP000051643"/>
    </source>
</evidence>
<dbReference type="EMBL" id="LKTP01000034">
    <property type="protein sequence ID" value="KRG28002.1"/>
    <property type="molecule type" value="Genomic_DNA"/>
</dbReference>
<feature type="transmembrane region" description="Helical" evidence="6">
    <location>
        <begin position="511"/>
        <end position="528"/>
    </location>
</feature>
<organism evidence="9 10">
    <name type="scientific">Salegentibacter mishustinae</name>
    <dbReference type="NCBI Taxonomy" id="270918"/>
    <lineage>
        <taxon>Bacteria</taxon>
        <taxon>Pseudomonadati</taxon>
        <taxon>Bacteroidota</taxon>
        <taxon>Flavobacteriia</taxon>
        <taxon>Flavobacteriales</taxon>
        <taxon>Flavobacteriaceae</taxon>
        <taxon>Salegentibacter</taxon>
    </lineage>
</organism>
<dbReference type="InterPro" id="IPR025405">
    <property type="entry name" value="DUF4131"/>
</dbReference>
<dbReference type="AlphaFoldDB" id="A0A0Q9ZCY6"/>
<keyword evidence="10" id="KW-1185">Reference proteome</keyword>
<name>A0A0Q9ZCY6_9FLAO</name>
<keyword evidence="4 6" id="KW-1133">Transmembrane helix</keyword>
<evidence type="ECO:0000256" key="1">
    <source>
        <dbReference type="ARBA" id="ARBA00004651"/>
    </source>
</evidence>
<evidence type="ECO:0000256" key="4">
    <source>
        <dbReference type="ARBA" id="ARBA00022989"/>
    </source>
</evidence>
<proteinExistence type="predicted"/>
<keyword evidence="2" id="KW-1003">Cell membrane</keyword>